<sequence>MVKAVPSATPKKPAQLATTALVFAVISTYVPPRFRTAPPARHEVRVTMPS</sequence>
<dbReference type="HOGENOM" id="CLU_3120902_0_0_5"/>
<evidence type="ECO:0000313" key="2">
    <source>
        <dbReference type="Proteomes" id="UP000008850"/>
    </source>
</evidence>
<dbReference type="KEGG" id="phl:KKY_445"/>
<dbReference type="AlphaFoldDB" id="G4RAC8"/>
<dbReference type="EMBL" id="CP003075">
    <property type="protein sequence ID" value="AEQ50487.1"/>
    <property type="molecule type" value="Genomic_DNA"/>
</dbReference>
<name>G4RAC8_PELHB</name>
<protein>
    <submittedName>
        <fullName evidence="1">Uncharacterized protein</fullName>
    </submittedName>
</protein>
<evidence type="ECO:0000313" key="1">
    <source>
        <dbReference type="EMBL" id="AEQ50487.1"/>
    </source>
</evidence>
<dbReference type="Proteomes" id="UP000008850">
    <property type="component" value="Chromosome"/>
</dbReference>
<organism evidence="1 2">
    <name type="scientific">Pelagibacterium halotolerans (strain DSM 22347 / JCM 15775 / CGMCC 1.7692 / B2)</name>
    <dbReference type="NCBI Taxonomy" id="1082931"/>
    <lineage>
        <taxon>Bacteria</taxon>
        <taxon>Pseudomonadati</taxon>
        <taxon>Pseudomonadota</taxon>
        <taxon>Alphaproteobacteria</taxon>
        <taxon>Hyphomicrobiales</taxon>
        <taxon>Devosiaceae</taxon>
        <taxon>Pelagibacterium</taxon>
    </lineage>
</organism>
<gene>
    <name evidence="1" type="ordered locus">KKY_445</name>
</gene>
<accession>G4RAC8</accession>
<keyword evidence="2" id="KW-1185">Reference proteome</keyword>
<proteinExistence type="predicted"/>
<reference evidence="1 2" key="1">
    <citation type="journal article" date="2012" name="J. Bacteriol.">
        <title>Complete genome sequence of Pelagibacterium halotolerans B2T.</title>
        <authorList>
            <person name="Huo Y.Y."/>
            <person name="Cheng H."/>
            <person name="Han X.F."/>
            <person name="Jiang X.W."/>
            <person name="Sun C."/>
            <person name="Zhang X.Q."/>
            <person name="Zhu X.F."/>
            <person name="Liu Y.F."/>
            <person name="Li P.F."/>
            <person name="Ni P.X."/>
            <person name="Wu M."/>
        </authorList>
    </citation>
    <scope>NUCLEOTIDE SEQUENCE [LARGE SCALE GENOMIC DNA]</scope>
    <source>
        <strain evidence="2">DSM 22347 / JCM 15775 / CGMCC 1.7692 / B2</strain>
    </source>
</reference>